<dbReference type="AlphaFoldDB" id="A0A1M5A8R9"/>
<sequence>MYLGKLCKHSGKCSVYQNKNSKVSNNIFIVKNVFCNRGPKGWNNCKRFRMYEDYLPVPDDLTPNE</sequence>
<evidence type="ECO:0000313" key="2">
    <source>
        <dbReference type="Proteomes" id="UP000184164"/>
    </source>
</evidence>
<protein>
    <submittedName>
        <fullName evidence="1">Uncharacterized protein</fullName>
    </submittedName>
</protein>
<dbReference type="EMBL" id="FQUM01000004">
    <property type="protein sequence ID" value="SHF26527.1"/>
    <property type="molecule type" value="Genomic_DNA"/>
</dbReference>
<proteinExistence type="predicted"/>
<dbReference type="STRING" id="1484053.SAMN05444274_104228"/>
<evidence type="ECO:0000313" key="1">
    <source>
        <dbReference type="EMBL" id="SHF26527.1"/>
    </source>
</evidence>
<name>A0A1M5A8R9_9BACT</name>
<keyword evidence="2" id="KW-1185">Reference proteome</keyword>
<organism evidence="1 2">
    <name type="scientific">Mariniphaga anaerophila</name>
    <dbReference type="NCBI Taxonomy" id="1484053"/>
    <lineage>
        <taxon>Bacteria</taxon>
        <taxon>Pseudomonadati</taxon>
        <taxon>Bacteroidota</taxon>
        <taxon>Bacteroidia</taxon>
        <taxon>Marinilabiliales</taxon>
        <taxon>Prolixibacteraceae</taxon>
        <taxon>Mariniphaga</taxon>
    </lineage>
</organism>
<gene>
    <name evidence="1" type="ORF">SAMN05444274_104228</name>
</gene>
<accession>A0A1M5A8R9</accession>
<dbReference type="Proteomes" id="UP000184164">
    <property type="component" value="Unassembled WGS sequence"/>
</dbReference>
<reference evidence="1 2" key="1">
    <citation type="submission" date="2016-11" db="EMBL/GenBank/DDBJ databases">
        <authorList>
            <person name="Jaros S."/>
            <person name="Januszkiewicz K."/>
            <person name="Wedrychowicz H."/>
        </authorList>
    </citation>
    <scope>NUCLEOTIDE SEQUENCE [LARGE SCALE GENOMIC DNA]</scope>
    <source>
        <strain evidence="1 2">DSM 26910</strain>
    </source>
</reference>